<evidence type="ECO:0000256" key="6">
    <source>
        <dbReference type="ARBA" id="ARBA00023136"/>
    </source>
</evidence>
<dbReference type="InterPro" id="IPR050833">
    <property type="entry name" value="Poly_Biosynth_Transport"/>
</dbReference>
<feature type="transmembrane region" description="Helical" evidence="7">
    <location>
        <begin position="401"/>
        <end position="431"/>
    </location>
</feature>
<evidence type="ECO:0000256" key="1">
    <source>
        <dbReference type="ARBA" id="ARBA00004651"/>
    </source>
</evidence>
<dbReference type="EMBL" id="MSTI01000161">
    <property type="protein sequence ID" value="OLV15820.1"/>
    <property type="molecule type" value="Genomic_DNA"/>
</dbReference>
<dbReference type="CDD" id="cd13127">
    <property type="entry name" value="MATE_tuaB_like"/>
    <property type="match status" value="1"/>
</dbReference>
<evidence type="ECO:0000256" key="7">
    <source>
        <dbReference type="SAM" id="Phobius"/>
    </source>
</evidence>
<feature type="transmembrane region" description="Helical" evidence="7">
    <location>
        <begin position="114"/>
        <end position="135"/>
    </location>
</feature>
<feature type="transmembrane region" description="Helical" evidence="7">
    <location>
        <begin position="206"/>
        <end position="226"/>
    </location>
</feature>
<feature type="transmembrane region" description="Helical" evidence="7">
    <location>
        <begin position="356"/>
        <end position="389"/>
    </location>
</feature>
<dbReference type="RefSeq" id="WP_075836706.1">
    <property type="nucleotide sequence ID" value="NZ_MSTI01000161.1"/>
</dbReference>
<name>A0A1U7NSD1_9DEIO</name>
<evidence type="ECO:0000256" key="2">
    <source>
        <dbReference type="ARBA" id="ARBA00007430"/>
    </source>
</evidence>
<dbReference type="OrthoDB" id="9770347at2"/>
<dbReference type="GO" id="GO:0005886">
    <property type="term" value="C:plasma membrane"/>
    <property type="evidence" value="ECO:0007669"/>
    <property type="project" value="UniProtKB-SubCell"/>
</dbReference>
<keyword evidence="6 7" id="KW-0472">Membrane</keyword>
<protein>
    <submittedName>
        <fullName evidence="8">Lipopolysaccharide biosynthesis protein WzxC</fullName>
    </submittedName>
</protein>
<evidence type="ECO:0000313" key="8">
    <source>
        <dbReference type="EMBL" id="OLV15820.1"/>
    </source>
</evidence>
<evidence type="ECO:0000313" key="9">
    <source>
        <dbReference type="Proteomes" id="UP000186607"/>
    </source>
</evidence>
<dbReference type="Pfam" id="PF13440">
    <property type="entry name" value="Polysacc_synt_3"/>
    <property type="match status" value="1"/>
</dbReference>
<comment type="subcellular location">
    <subcellularLocation>
        <location evidence="1">Cell membrane</location>
        <topology evidence="1">Multi-pass membrane protein</topology>
    </subcellularLocation>
</comment>
<evidence type="ECO:0000256" key="4">
    <source>
        <dbReference type="ARBA" id="ARBA00022692"/>
    </source>
</evidence>
<dbReference type="PANTHER" id="PTHR30250">
    <property type="entry name" value="PST FAMILY PREDICTED COLANIC ACID TRANSPORTER"/>
    <property type="match status" value="1"/>
</dbReference>
<accession>A0A1U7NSD1</accession>
<comment type="caution">
    <text evidence="8">The sequence shown here is derived from an EMBL/GenBank/DDBJ whole genome shotgun (WGS) entry which is preliminary data.</text>
</comment>
<organism evidence="8 9">
    <name type="scientific">Deinococcus marmoris</name>
    <dbReference type="NCBI Taxonomy" id="249408"/>
    <lineage>
        <taxon>Bacteria</taxon>
        <taxon>Thermotogati</taxon>
        <taxon>Deinococcota</taxon>
        <taxon>Deinococci</taxon>
        <taxon>Deinococcales</taxon>
        <taxon>Deinococcaceae</taxon>
        <taxon>Deinococcus</taxon>
    </lineage>
</organism>
<gene>
    <name evidence="8" type="ORF">BOO71_0013759</name>
</gene>
<keyword evidence="5 7" id="KW-1133">Transmembrane helix</keyword>
<evidence type="ECO:0000256" key="3">
    <source>
        <dbReference type="ARBA" id="ARBA00022475"/>
    </source>
</evidence>
<keyword evidence="3" id="KW-1003">Cell membrane</keyword>
<keyword evidence="4 7" id="KW-0812">Transmembrane</keyword>
<proteinExistence type="inferred from homology"/>
<feature type="transmembrane region" description="Helical" evidence="7">
    <location>
        <begin position="156"/>
        <end position="186"/>
    </location>
</feature>
<feature type="transmembrane region" description="Helical" evidence="7">
    <location>
        <begin position="286"/>
        <end position="310"/>
    </location>
</feature>
<evidence type="ECO:0000256" key="5">
    <source>
        <dbReference type="ARBA" id="ARBA00022989"/>
    </source>
</evidence>
<dbReference type="STRING" id="249408.BOO71_0013759"/>
<keyword evidence="9" id="KW-1185">Reference proteome</keyword>
<sequence>MSTRITTSNAFSWNLAGSVFRAGAAFILTVFLARHLTPTAFGLVALAMPFIAFGNIVIDAGFGSALIQKKHIIETDVQMIFTLQVLIGISLTLLLLLGAPFISVLTRQPAVLDVLRALAPLFLFQALTQTSISLLKRELRFKDIQIAQITSYLVGYGVIGGLLAFLGAGVWSLVAANVGQAFLFMIQTYTLTRHPIRPHFQFQSDLSIFGIKVLATNIVNLIVATLDRILIGRIFGPATLGLYDRAFYLSSTPTNVFIGAAQGIIFSATSRNQANIEYPRRMYSAFFSFVCAIFFPLFFTMAILATPLLAVIYGQRWIEASFLLSILCLVMPFHALMALAGPVALGLGRAELELKVQLAVLVFAAITFPIAAHFSLTALAFAIAAMYVFRFFLMTVATARLLAAPILYLVGRILISSVFAFVVAALAHIIFQATLTVLPTILGVAIALVAAALVTMAGLHFTPHLLVGTAATQTLHAANHPFSKLLKQRRI</sequence>
<reference evidence="8 9" key="1">
    <citation type="submission" date="2017-01" db="EMBL/GenBank/DDBJ databases">
        <title>Genome Analysis of Deinococcus marmoris KOPRI26562.</title>
        <authorList>
            <person name="Kim J.H."/>
            <person name="Oh H.-M."/>
        </authorList>
    </citation>
    <scope>NUCLEOTIDE SEQUENCE [LARGE SCALE GENOMIC DNA]</scope>
    <source>
        <strain evidence="8 9">KOPRI26562</strain>
    </source>
</reference>
<feature type="transmembrane region" description="Helical" evidence="7">
    <location>
        <begin position="79"/>
        <end position="102"/>
    </location>
</feature>
<dbReference type="Proteomes" id="UP000186607">
    <property type="component" value="Unassembled WGS sequence"/>
</dbReference>
<comment type="similarity">
    <text evidence="2">Belongs to the polysaccharide synthase family.</text>
</comment>
<feature type="transmembrane region" description="Helical" evidence="7">
    <location>
        <begin position="437"/>
        <end position="459"/>
    </location>
</feature>
<feature type="transmembrane region" description="Helical" evidence="7">
    <location>
        <begin position="39"/>
        <end position="58"/>
    </location>
</feature>
<dbReference type="AlphaFoldDB" id="A0A1U7NSD1"/>
<dbReference type="PANTHER" id="PTHR30250:SF10">
    <property type="entry name" value="LIPOPOLYSACCHARIDE BIOSYNTHESIS PROTEIN WZXC"/>
    <property type="match status" value="1"/>
</dbReference>
<feature type="transmembrane region" description="Helical" evidence="7">
    <location>
        <begin position="12"/>
        <end position="33"/>
    </location>
</feature>
<feature type="transmembrane region" description="Helical" evidence="7">
    <location>
        <begin position="322"/>
        <end position="344"/>
    </location>
</feature>
<feature type="transmembrane region" description="Helical" evidence="7">
    <location>
        <begin position="246"/>
        <end position="266"/>
    </location>
</feature>